<comment type="function">
    <text evidence="7">Choline transporter.</text>
</comment>
<feature type="transmembrane region" description="Helical" evidence="7">
    <location>
        <begin position="548"/>
        <end position="581"/>
    </location>
</feature>
<gene>
    <name evidence="9" type="ORF">EZS28_015107</name>
</gene>
<evidence type="ECO:0000256" key="7">
    <source>
        <dbReference type="RuleBase" id="RU368066"/>
    </source>
</evidence>
<feature type="transmembrane region" description="Helical" evidence="7">
    <location>
        <begin position="405"/>
        <end position="432"/>
    </location>
</feature>
<dbReference type="PANTHER" id="PTHR12385">
    <property type="entry name" value="CHOLINE TRANSPORTER-LIKE (SLC FAMILY 44)"/>
    <property type="match status" value="1"/>
</dbReference>
<feature type="transmembrane region" description="Helical" evidence="7">
    <location>
        <begin position="504"/>
        <end position="528"/>
    </location>
</feature>
<evidence type="ECO:0000256" key="1">
    <source>
        <dbReference type="ARBA" id="ARBA00004141"/>
    </source>
</evidence>
<comment type="similarity">
    <text evidence="2 7">Belongs to the CTL (choline transporter-like) family.</text>
</comment>
<dbReference type="OrthoDB" id="420519at2759"/>
<feature type="transmembrane region" description="Helical" evidence="7">
    <location>
        <begin position="217"/>
        <end position="242"/>
    </location>
</feature>
<name>A0A5J4W2Z8_9EUKA</name>
<dbReference type="Proteomes" id="UP000324800">
    <property type="component" value="Unassembled WGS sequence"/>
</dbReference>
<evidence type="ECO:0000256" key="3">
    <source>
        <dbReference type="ARBA" id="ARBA00022692"/>
    </source>
</evidence>
<protein>
    <recommendedName>
        <fullName evidence="7">Choline transporter-like protein</fullName>
    </recommendedName>
</protein>
<accession>A0A5J4W2Z8</accession>
<evidence type="ECO:0000256" key="8">
    <source>
        <dbReference type="SAM" id="MobiDB-lite"/>
    </source>
</evidence>
<feature type="transmembrane region" description="Helical" evidence="7">
    <location>
        <begin position="33"/>
        <end position="54"/>
    </location>
</feature>
<dbReference type="EMBL" id="SNRW01003612">
    <property type="protein sequence ID" value="KAA6389364.1"/>
    <property type="molecule type" value="Genomic_DNA"/>
</dbReference>
<feature type="transmembrane region" description="Helical" evidence="7">
    <location>
        <begin position="311"/>
        <end position="331"/>
    </location>
</feature>
<feature type="compositionally biased region" description="Basic and acidic residues" evidence="8">
    <location>
        <begin position="608"/>
        <end position="626"/>
    </location>
</feature>
<feature type="region of interest" description="Disordered" evidence="8">
    <location>
        <begin position="608"/>
        <end position="632"/>
    </location>
</feature>
<comment type="caution">
    <text evidence="9">The sequence shown here is derived from an EMBL/GenBank/DDBJ whole genome shotgun (WGS) entry which is preliminary data.</text>
</comment>
<feature type="transmembrane region" description="Helical" evidence="7">
    <location>
        <begin position="189"/>
        <end position="210"/>
    </location>
</feature>
<reference evidence="9 10" key="1">
    <citation type="submission" date="2019-03" db="EMBL/GenBank/DDBJ databases">
        <title>Single cell metagenomics reveals metabolic interactions within the superorganism composed of flagellate Streblomastix strix and complex community of Bacteroidetes bacteria on its surface.</title>
        <authorList>
            <person name="Treitli S.C."/>
            <person name="Kolisko M."/>
            <person name="Husnik F."/>
            <person name="Keeling P."/>
            <person name="Hampl V."/>
        </authorList>
    </citation>
    <scope>NUCLEOTIDE SEQUENCE [LARGE SCALE GENOMIC DNA]</scope>
    <source>
        <strain evidence="9">ST1C</strain>
    </source>
</reference>
<evidence type="ECO:0000256" key="2">
    <source>
        <dbReference type="ARBA" id="ARBA00007168"/>
    </source>
</evidence>
<dbReference type="InterPro" id="IPR007603">
    <property type="entry name" value="Choline_transptr-like"/>
</dbReference>
<evidence type="ECO:0000256" key="6">
    <source>
        <dbReference type="ARBA" id="ARBA00023180"/>
    </source>
</evidence>
<feature type="transmembrane region" description="Helical" evidence="7">
    <location>
        <begin position="352"/>
        <end position="385"/>
    </location>
</feature>
<dbReference type="Pfam" id="PF04515">
    <property type="entry name" value="Choline_transpo"/>
    <property type="match status" value="1"/>
</dbReference>
<feature type="transmembrane region" description="Helical" evidence="7">
    <location>
        <begin position="257"/>
        <end position="279"/>
    </location>
</feature>
<keyword evidence="6" id="KW-0325">Glycoprotein</keyword>
<evidence type="ECO:0000256" key="4">
    <source>
        <dbReference type="ARBA" id="ARBA00022989"/>
    </source>
</evidence>
<keyword evidence="5 7" id="KW-0472">Membrane</keyword>
<evidence type="ECO:0000313" key="10">
    <source>
        <dbReference type="Proteomes" id="UP000324800"/>
    </source>
</evidence>
<sequence length="632" mass="70905">MSKEDDYGEPTSDLNMKDGKADFSANHGCCRDLYCLIIFAAGIVGVIIVFALGFSKGHPQTLIYPINMNGKFCGLNKDGTNLKDFPYLYRPIITNNTIEVCVKECPVTNNTCFINDKDGTGHFDGAIAPEECIPSSLEAFDKLPNLYPMTDLVWRCVPNVKGITQQVMPAEYTAFYDTFTTGVNDLIEGWWVILIAAVLAVIFALLWTLIFQCCGKICIWICIIAAIILIFIAGLWLLIYGFDHYKDALQTEKTNSIVIIVVGVILIVADVIFVLIILFLRSRINLAIDLIIEAGKVLRNTLSLILVPLCYILIFLIVSGLFIVTFIYYCSIVEMKIEGGNRELIFSKSDRLVLLFTFFMFLWVMFFLVATDQATIAGVGASFYFSRTADDRPTFPVALTLKTILLHHLGSLAVGSFIIAVVAFIRAIVLYFQQKAKEAKNSALKCFLSCVQCCLGCLQRILEFLTSNAYIVMMIHGKGFFHSAIDALKLLLRNPLRTFIINKIAGFIIVIGILASSLLSIIVSFIILRPDFIGGKEYSSPVHVFYWWLILFFCFIVAFAVSYMFLNILNYLVDVIFMCFLQDEEMSSSGKGGYRTFASDDLKAHMNRVAEDDEKRKNEKDSKRVEPVIVGE</sequence>
<organism evidence="9 10">
    <name type="scientific">Streblomastix strix</name>
    <dbReference type="NCBI Taxonomy" id="222440"/>
    <lineage>
        <taxon>Eukaryota</taxon>
        <taxon>Metamonada</taxon>
        <taxon>Preaxostyla</taxon>
        <taxon>Oxymonadida</taxon>
        <taxon>Streblomastigidae</taxon>
        <taxon>Streblomastix</taxon>
    </lineage>
</organism>
<dbReference type="AlphaFoldDB" id="A0A5J4W2Z8"/>
<keyword evidence="3 7" id="KW-0812">Transmembrane</keyword>
<proteinExistence type="inferred from homology"/>
<dbReference type="PANTHER" id="PTHR12385:SF14">
    <property type="entry name" value="CHOLINE TRANSPORTER-LIKE 2"/>
    <property type="match status" value="1"/>
</dbReference>
<dbReference type="GO" id="GO:0005886">
    <property type="term" value="C:plasma membrane"/>
    <property type="evidence" value="ECO:0007669"/>
    <property type="project" value="UniProtKB-SubCell"/>
</dbReference>
<keyword evidence="4 7" id="KW-1133">Transmembrane helix</keyword>
<comment type="subcellular location">
    <subcellularLocation>
        <location evidence="7">Cell membrane</location>
        <topology evidence="7">Multi-pass membrane protein</topology>
    </subcellularLocation>
    <subcellularLocation>
        <location evidence="1">Membrane</location>
        <topology evidence="1">Multi-pass membrane protein</topology>
    </subcellularLocation>
</comment>
<evidence type="ECO:0000313" key="9">
    <source>
        <dbReference type="EMBL" id="KAA6389364.1"/>
    </source>
</evidence>
<evidence type="ECO:0000256" key="5">
    <source>
        <dbReference type="ARBA" id="ARBA00023136"/>
    </source>
</evidence>
<dbReference type="GO" id="GO:0022857">
    <property type="term" value="F:transmembrane transporter activity"/>
    <property type="evidence" value="ECO:0007669"/>
    <property type="project" value="UniProtKB-UniRule"/>
</dbReference>